<accession>I3D3R7</accession>
<comment type="caution">
    <text evidence="1">The sequence shown here is derived from an EMBL/GenBank/DDBJ whole genome shotgun (WGS) entry which is preliminary data.</text>
</comment>
<proteinExistence type="predicted"/>
<dbReference type="Proteomes" id="UP000003423">
    <property type="component" value="Unassembled WGS sequence"/>
</dbReference>
<dbReference type="InterPro" id="IPR035901">
    <property type="entry name" value="GIY-YIG_endonuc_sf"/>
</dbReference>
<protein>
    <recommendedName>
        <fullName evidence="3">GIY-YIG domain-containing protein</fullName>
    </recommendedName>
</protein>
<dbReference type="PATRIC" id="fig|859350.6.peg.633"/>
<evidence type="ECO:0008006" key="3">
    <source>
        <dbReference type="Google" id="ProtNLM"/>
    </source>
</evidence>
<name>I3D3R7_9ARCH</name>
<dbReference type="AlphaFoldDB" id="I3D3R7"/>
<dbReference type="OrthoDB" id="4212at2157"/>
<organism evidence="1 2">
    <name type="scientific">Candidatus Nitrosopumilus salarius BD31</name>
    <dbReference type="NCBI Taxonomy" id="859350"/>
    <lineage>
        <taxon>Archaea</taxon>
        <taxon>Nitrososphaerota</taxon>
        <taxon>Nitrososphaeria</taxon>
        <taxon>Nitrosopumilales</taxon>
        <taxon>Nitrosopumilaceae</taxon>
        <taxon>Nitrosopumilus</taxon>
    </lineage>
</organism>
<evidence type="ECO:0000313" key="2">
    <source>
        <dbReference type="Proteomes" id="UP000003423"/>
    </source>
</evidence>
<reference evidence="1 2" key="1">
    <citation type="journal article" date="2012" name="J. Bacteriol.">
        <title>Genome sequence of "Candidatus Nitrosopumilus salaria" BD31, an ammonia-oxidizing archaeon from the San Francisco Bay estuary.</title>
        <authorList>
            <person name="Mosier A.C."/>
            <person name="Allen E.E."/>
            <person name="Kim M."/>
            <person name="Ferriera S."/>
            <person name="Francis C.A."/>
        </authorList>
    </citation>
    <scope>NUCLEOTIDE SEQUENCE [LARGE SCALE GENOMIC DNA]</scope>
    <source>
        <strain evidence="1 2">BD31</strain>
    </source>
</reference>
<dbReference type="EMBL" id="AEXL02000067">
    <property type="protein sequence ID" value="EIJ66360.1"/>
    <property type="molecule type" value="Genomic_DNA"/>
</dbReference>
<evidence type="ECO:0000313" key="1">
    <source>
        <dbReference type="EMBL" id="EIJ66360.1"/>
    </source>
</evidence>
<sequence>MELLEDKMRVWLDSAKFVKPNAGVYVLYNRNKEPIFIGETNNMEKTFAEYVDTEFSESDCKQKTHFYQREFTSNQKERQLQLIEDFKKETGRIPVCNSEIRVETH</sequence>
<gene>
    <name evidence="1" type="ORF">BD31_I1341</name>
</gene>
<dbReference type="Gene3D" id="3.40.1440.10">
    <property type="entry name" value="GIY-YIG endonuclease"/>
    <property type="match status" value="1"/>
</dbReference>
<keyword evidence="2" id="KW-1185">Reference proteome</keyword>
<dbReference type="RefSeq" id="WP_008298380.1">
    <property type="nucleotide sequence ID" value="NZ_AEXL02000067.1"/>
</dbReference>